<dbReference type="Gene3D" id="3.40.50.300">
    <property type="entry name" value="P-loop containing nucleotide triphosphate hydrolases"/>
    <property type="match status" value="1"/>
</dbReference>
<dbReference type="GO" id="GO:0005524">
    <property type="term" value="F:ATP binding"/>
    <property type="evidence" value="ECO:0007669"/>
    <property type="project" value="InterPro"/>
</dbReference>
<proteinExistence type="predicted"/>
<dbReference type="AlphaFoldDB" id="A0A507ZWW0"/>
<gene>
    <name evidence="3" type="ORF">FKV25_15590</name>
</gene>
<dbReference type="GO" id="GO:0006302">
    <property type="term" value="P:double-strand break repair"/>
    <property type="evidence" value="ECO:0007669"/>
    <property type="project" value="InterPro"/>
</dbReference>
<name>A0A507ZWW0_9GAMM</name>
<dbReference type="InterPro" id="IPR003959">
    <property type="entry name" value="ATPase_AAA_core"/>
</dbReference>
<dbReference type="Proteomes" id="UP000318212">
    <property type="component" value="Unassembled WGS sequence"/>
</dbReference>
<feature type="region of interest" description="Disordered" evidence="1">
    <location>
        <begin position="111"/>
        <end position="138"/>
    </location>
</feature>
<protein>
    <submittedName>
        <fullName evidence="3">AAA family ATPase</fullName>
    </submittedName>
</protein>
<feature type="compositionally biased region" description="Polar residues" evidence="1">
    <location>
        <begin position="111"/>
        <end position="123"/>
    </location>
</feature>
<dbReference type="InterPro" id="IPR051396">
    <property type="entry name" value="Bact_Antivir_Def_Nuclease"/>
</dbReference>
<feature type="compositionally biased region" description="Basic and acidic residues" evidence="1">
    <location>
        <begin position="500"/>
        <end position="511"/>
    </location>
</feature>
<sequence length="517" mass="56390">MHLTSEFPLSFLKTLSIAGYRGFKEPCVIHLAVPKSQDEGSGLTVITGANNSGKSTVIEALRARSGHHTPSFSEGIRNKDADFVRIVYEFEKRSEGEDDQTGLVEPRTEVIESQTAGSSQSVHTIDGIDAPNRQHGADPIHVVPSRRGFQPYFGRAHGTLQDYQRQDGLPARRMAELSSFEMRLFDIEKDPSKFNRLLGELLGYTPKWTIDQSSEGNHYIRLRNGTASHSSDGAGEGIVSLFSIVDALTSVPPGGIVAIDEPELSLHPAIIRRLVRAIVRLSAEKQIVVATHSPYFVDPAAIAQGAALVRVTSEGGSSNVYQLSDQGRVALKKIHDPESPNTKAPHTFGLDARELFFQDDGIVLTEGQDDVMLYPVVARQLPIGRVPGQLFGWGVGGAGNMRHLCRLLQDMGYKKVAGLLDNDQVATLPGLERDFPGYKFFAIPAKDVRDKDAVGARPAVTGLLENSRDLREEYREPMVSIFESLRAAFESEATQAPISDDGKVDAERPLGDKLTGG</sequence>
<dbReference type="GO" id="GO:0016887">
    <property type="term" value="F:ATP hydrolysis activity"/>
    <property type="evidence" value="ECO:0007669"/>
    <property type="project" value="InterPro"/>
</dbReference>
<evidence type="ECO:0000313" key="4">
    <source>
        <dbReference type="Proteomes" id="UP000318212"/>
    </source>
</evidence>
<reference evidence="3 4" key="1">
    <citation type="submission" date="2019-06" db="EMBL/GenBank/DDBJ databases">
        <title>Lysobacter alkalisoli sp. nov. isolated from saline soil.</title>
        <authorList>
            <person name="Sun J.-Q."/>
            <person name="Xu L."/>
        </authorList>
    </citation>
    <scope>NUCLEOTIDE SEQUENCE [LARGE SCALE GENOMIC DNA]</scope>
    <source>
        <strain evidence="3 4">JCM 31130</strain>
    </source>
</reference>
<feature type="region of interest" description="Disordered" evidence="1">
    <location>
        <begin position="493"/>
        <end position="517"/>
    </location>
</feature>
<dbReference type="PANTHER" id="PTHR43581">
    <property type="entry name" value="ATP/GTP PHOSPHATASE"/>
    <property type="match status" value="1"/>
</dbReference>
<evidence type="ECO:0000256" key="1">
    <source>
        <dbReference type="SAM" id="MobiDB-lite"/>
    </source>
</evidence>
<comment type="caution">
    <text evidence="3">The sequence shown here is derived from an EMBL/GenBank/DDBJ whole genome shotgun (WGS) entry which is preliminary data.</text>
</comment>
<dbReference type="Pfam" id="PF13304">
    <property type="entry name" value="AAA_21"/>
    <property type="match status" value="1"/>
</dbReference>
<organism evidence="3 4">
    <name type="scientific">Marilutibacter aestuarii</name>
    <dbReference type="NCBI Taxonomy" id="1706195"/>
    <lineage>
        <taxon>Bacteria</taxon>
        <taxon>Pseudomonadati</taxon>
        <taxon>Pseudomonadota</taxon>
        <taxon>Gammaproteobacteria</taxon>
        <taxon>Lysobacterales</taxon>
        <taxon>Lysobacteraceae</taxon>
        <taxon>Marilutibacter</taxon>
    </lineage>
</organism>
<feature type="domain" description="ATPase AAA-type core" evidence="2">
    <location>
        <begin position="43"/>
        <end position="298"/>
    </location>
</feature>
<dbReference type="PANTHER" id="PTHR43581:SF4">
    <property type="entry name" value="ATP_GTP PHOSPHATASE"/>
    <property type="match status" value="1"/>
</dbReference>
<dbReference type="OrthoDB" id="104167at2"/>
<accession>A0A507ZWW0</accession>
<evidence type="ECO:0000259" key="2">
    <source>
        <dbReference type="Pfam" id="PF13304"/>
    </source>
</evidence>
<dbReference type="EMBL" id="VICE01000149">
    <property type="protein sequence ID" value="TQD39245.1"/>
    <property type="molecule type" value="Genomic_DNA"/>
</dbReference>
<keyword evidence="4" id="KW-1185">Reference proteome</keyword>
<evidence type="ECO:0000313" key="3">
    <source>
        <dbReference type="EMBL" id="TQD39245.1"/>
    </source>
</evidence>
<dbReference type="InterPro" id="IPR027417">
    <property type="entry name" value="P-loop_NTPase"/>
</dbReference>
<dbReference type="SUPFAM" id="SSF52540">
    <property type="entry name" value="P-loop containing nucleoside triphosphate hydrolases"/>
    <property type="match status" value="1"/>
</dbReference>